<protein>
    <submittedName>
        <fullName evidence="3">Regulatory protein RecX</fullName>
    </submittedName>
</protein>
<dbReference type="Gene3D" id="3.10.10.10">
    <property type="entry name" value="HIV Type 1 Reverse Transcriptase, subunit A, domain 1"/>
    <property type="match status" value="1"/>
</dbReference>
<dbReference type="Proteomes" id="UP000272942">
    <property type="component" value="Unassembled WGS sequence"/>
</dbReference>
<dbReference type="OrthoDB" id="10058156at2759"/>
<reference evidence="1 2" key="2">
    <citation type="submission" date="2018-11" db="EMBL/GenBank/DDBJ databases">
        <authorList>
            <consortium name="Pathogen Informatics"/>
        </authorList>
    </citation>
    <scope>NUCLEOTIDE SEQUENCE [LARGE SCALE GENOMIC DNA]</scope>
    <source>
        <strain evidence="1 2">Egypt</strain>
    </source>
</reference>
<keyword evidence="2" id="KW-1185">Reference proteome</keyword>
<dbReference type="SUPFAM" id="SSF56672">
    <property type="entry name" value="DNA/RNA polymerases"/>
    <property type="match status" value="1"/>
</dbReference>
<dbReference type="AlphaFoldDB" id="A0A183B604"/>
<organism evidence="3">
    <name type="scientific">Echinostoma caproni</name>
    <dbReference type="NCBI Taxonomy" id="27848"/>
    <lineage>
        <taxon>Eukaryota</taxon>
        <taxon>Metazoa</taxon>
        <taxon>Spiralia</taxon>
        <taxon>Lophotrochozoa</taxon>
        <taxon>Platyhelminthes</taxon>
        <taxon>Trematoda</taxon>
        <taxon>Digenea</taxon>
        <taxon>Plagiorchiida</taxon>
        <taxon>Echinostomata</taxon>
        <taxon>Echinostomatoidea</taxon>
        <taxon>Echinostomatidae</taxon>
        <taxon>Echinostoma</taxon>
    </lineage>
</organism>
<sequence>MKAATVNLEVNGDPVFLKRRVLPYGQREGVPKALQKMEQDGVISKDESSAWEALIVVAMKSDGRTPRICRDYRLTLSHRLRRCAASTMESEISMKDSKGQVT</sequence>
<evidence type="ECO:0000313" key="3">
    <source>
        <dbReference type="WBParaSite" id="ECPE_0001467901-mRNA-1"/>
    </source>
</evidence>
<reference evidence="3" key="1">
    <citation type="submission" date="2016-06" db="UniProtKB">
        <authorList>
            <consortium name="WormBaseParasite"/>
        </authorList>
    </citation>
    <scope>IDENTIFICATION</scope>
</reference>
<dbReference type="WBParaSite" id="ECPE_0001467901-mRNA-1">
    <property type="protein sequence ID" value="ECPE_0001467901-mRNA-1"/>
    <property type="gene ID" value="ECPE_0001467901"/>
</dbReference>
<dbReference type="EMBL" id="UZAN01058100">
    <property type="protein sequence ID" value="VDP91911.1"/>
    <property type="molecule type" value="Genomic_DNA"/>
</dbReference>
<dbReference type="InterPro" id="IPR043502">
    <property type="entry name" value="DNA/RNA_pol_sf"/>
</dbReference>
<proteinExistence type="predicted"/>
<gene>
    <name evidence="1" type="ORF">ECPE_LOCUS14639</name>
</gene>
<evidence type="ECO:0000313" key="1">
    <source>
        <dbReference type="EMBL" id="VDP91911.1"/>
    </source>
</evidence>
<name>A0A183B604_9TREM</name>
<accession>A0A183B604</accession>
<evidence type="ECO:0000313" key="2">
    <source>
        <dbReference type="Proteomes" id="UP000272942"/>
    </source>
</evidence>